<comment type="caution">
    <text evidence="1">The sequence shown here is derived from an EMBL/GenBank/DDBJ whole genome shotgun (WGS) entry which is preliminary data.</text>
</comment>
<dbReference type="RefSeq" id="WP_167052239.1">
    <property type="nucleotide sequence ID" value="NZ_JAAOZR010000002.1"/>
</dbReference>
<dbReference type="Gene3D" id="3.40.50.1240">
    <property type="entry name" value="Phosphoglycerate mutase-like"/>
    <property type="match status" value="1"/>
</dbReference>
<dbReference type="EC" id="5.4.2.12" evidence="1"/>
<name>A0ABS4I5J5_9BACL</name>
<dbReference type="GO" id="GO:0004619">
    <property type="term" value="F:phosphoglycerate mutase activity"/>
    <property type="evidence" value="ECO:0007669"/>
    <property type="project" value="UniProtKB-EC"/>
</dbReference>
<accession>A0ABS4I5J5</accession>
<evidence type="ECO:0000313" key="1">
    <source>
        <dbReference type="EMBL" id="MBP1966187.1"/>
    </source>
</evidence>
<dbReference type="SUPFAM" id="SSF53254">
    <property type="entry name" value="Phosphoglycerate mutase-like"/>
    <property type="match status" value="1"/>
</dbReference>
<dbReference type="SMART" id="SM00855">
    <property type="entry name" value="PGAM"/>
    <property type="match status" value="1"/>
</dbReference>
<keyword evidence="1" id="KW-0413">Isomerase</keyword>
<protein>
    <submittedName>
        <fullName evidence="1">Phosphoglycerate mutase</fullName>
        <ecNumber evidence="1">5.4.2.12</ecNumber>
    </submittedName>
</protein>
<keyword evidence="2" id="KW-1185">Reference proteome</keyword>
<gene>
    <name evidence="1" type="ORF">J2Z65_005446</name>
</gene>
<dbReference type="EMBL" id="JAGGKV010000019">
    <property type="protein sequence ID" value="MBP1966187.1"/>
    <property type="molecule type" value="Genomic_DNA"/>
</dbReference>
<dbReference type="CDD" id="cd07040">
    <property type="entry name" value="HP"/>
    <property type="match status" value="1"/>
</dbReference>
<sequence length="231" mass="26107">MRILIIRHADPDYPNDTITAAGHLEAQALAQRLKKEGIDRIYSSPVNRALHTMQYTAELLGMESTIEPWTRELDLNPVNVAGSNVAAWNIPGETVRSIQPYPGHEIWPERAPYHDYAKDYEKLKADSDEFLRRHGYEREEGRYRMASSNRETIAVFCHHGFGVTWLAHLLELPLPLVWSGFWLPPSSVTTILFEERSQDWAVPRCTGLGSIAHLHEAGLKISTAGLLANDV</sequence>
<dbReference type="Proteomes" id="UP001519344">
    <property type="component" value="Unassembled WGS sequence"/>
</dbReference>
<organism evidence="1 2">
    <name type="scientific">Paenibacillus aceris</name>
    <dbReference type="NCBI Taxonomy" id="869555"/>
    <lineage>
        <taxon>Bacteria</taxon>
        <taxon>Bacillati</taxon>
        <taxon>Bacillota</taxon>
        <taxon>Bacilli</taxon>
        <taxon>Bacillales</taxon>
        <taxon>Paenibacillaceae</taxon>
        <taxon>Paenibacillus</taxon>
    </lineage>
</organism>
<dbReference type="Pfam" id="PF00300">
    <property type="entry name" value="His_Phos_1"/>
    <property type="match status" value="1"/>
</dbReference>
<reference evidence="1 2" key="1">
    <citation type="submission" date="2021-03" db="EMBL/GenBank/DDBJ databases">
        <title>Genomic Encyclopedia of Type Strains, Phase IV (KMG-IV): sequencing the most valuable type-strain genomes for metagenomic binning, comparative biology and taxonomic classification.</title>
        <authorList>
            <person name="Goeker M."/>
        </authorList>
    </citation>
    <scope>NUCLEOTIDE SEQUENCE [LARGE SCALE GENOMIC DNA]</scope>
    <source>
        <strain evidence="1 2">DSM 24950</strain>
    </source>
</reference>
<dbReference type="InterPro" id="IPR013078">
    <property type="entry name" value="His_Pase_superF_clade-1"/>
</dbReference>
<dbReference type="InterPro" id="IPR029033">
    <property type="entry name" value="His_PPase_superfam"/>
</dbReference>
<evidence type="ECO:0000313" key="2">
    <source>
        <dbReference type="Proteomes" id="UP001519344"/>
    </source>
</evidence>
<proteinExistence type="predicted"/>